<dbReference type="PROSITE" id="PS50850">
    <property type="entry name" value="MFS"/>
    <property type="match status" value="1"/>
</dbReference>
<comment type="subcellular location">
    <subcellularLocation>
        <location evidence="1">Membrane</location>
        <topology evidence="1">Multi-pass membrane protein</topology>
    </subcellularLocation>
</comment>
<reference evidence="8 9" key="1">
    <citation type="submission" date="2020-04" db="EMBL/GenBank/DDBJ databases">
        <authorList>
            <person name="De Canck E."/>
        </authorList>
    </citation>
    <scope>NUCLEOTIDE SEQUENCE [LARGE SCALE GENOMIC DNA]</scope>
    <source>
        <strain evidence="8 9">LMG 28688</strain>
    </source>
</reference>
<dbReference type="PANTHER" id="PTHR43791:SF36">
    <property type="entry name" value="TRANSPORTER, PUTATIVE (AFU_ORTHOLOGUE AFUA_6G08340)-RELATED"/>
    <property type="match status" value="1"/>
</dbReference>
<dbReference type="RefSeq" id="WP_115783755.1">
    <property type="nucleotide sequence ID" value="NZ_CADIKL010000005.1"/>
</dbReference>
<evidence type="ECO:0000256" key="3">
    <source>
        <dbReference type="ARBA" id="ARBA00022692"/>
    </source>
</evidence>
<dbReference type="InterPro" id="IPR011701">
    <property type="entry name" value="MFS"/>
</dbReference>
<keyword evidence="3 6" id="KW-0812">Transmembrane</keyword>
<keyword evidence="4 6" id="KW-1133">Transmembrane helix</keyword>
<evidence type="ECO:0000256" key="1">
    <source>
        <dbReference type="ARBA" id="ARBA00004141"/>
    </source>
</evidence>
<feature type="transmembrane region" description="Helical" evidence="6">
    <location>
        <begin position="382"/>
        <end position="407"/>
    </location>
</feature>
<name>A0A6J5FP00_9BURK</name>
<evidence type="ECO:0000259" key="7">
    <source>
        <dbReference type="PROSITE" id="PS50850"/>
    </source>
</evidence>
<dbReference type="GO" id="GO:0022857">
    <property type="term" value="F:transmembrane transporter activity"/>
    <property type="evidence" value="ECO:0007669"/>
    <property type="project" value="InterPro"/>
</dbReference>
<feature type="transmembrane region" description="Helical" evidence="6">
    <location>
        <begin position="68"/>
        <end position="87"/>
    </location>
</feature>
<feature type="transmembrane region" description="Helical" evidence="6">
    <location>
        <begin position="99"/>
        <end position="118"/>
    </location>
</feature>
<evidence type="ECO:0000256" key="5">
    <source>
        <dbReference type="ARBA" id="ARBA00023136"/>
    </source>
</evidence>
<dbReference type="FunFam" id="1.20.1250.20:FF:000018">
    <property type="entry name" value="MFS transporter permease"/>
    <property type="match status" value="1"/>
</dbReference>
<keyword evidence="2" id="KW-0813">Transport</keyword>
<feature type="transmembrane region" description="Helical" evidence="6">
    <location>
        <begin position="292"/>
        <end position="315"/>
    </location>
</feature>
<dbReference type="EMBL" id="CADIKL010000005">
    <property type="protein sequence ID" value="CAB3781713.1"/>
    <property type="molecule type" value="Genomic_DNA"/>
</dbReference>
<feature type="transmembrane region" description="Helical" evidence="6">
    <location>
        <begin position="192"/>
        <end position="214"/>
    </location>
</feature>
<gene>
    <name evidence="8" type="primary">ttuB_2</name>
    <name evidence="8" type="ORF">LMG28688_01285</name>
</gene>
<evidence type="ECO:0000313" key="9">
    <source>
        <dbReference type="Proteomes" id="UP000494119"/>
    </source>
</evidence>
<dbReference type="SUPFAM" id="SSF103473">
    <property type="entry name" value="MFS general substrate transporter"/>
    <property type="match status" value="1"/>
</dbReference>
<evidence type="ECO:0000313" key="8">
    <source>
        <dbReference type="EMBL" id="CAB3781713.1"/>
    </source>
</evidence>
<keyword evidence="9" id="KW-1185">Reference proteome</keyword>
<evidence type="ECO:0000256" key="6">
    <source>
        <dbReference type="SAM" id="Phobius"/>
    </source>
</evidence>
<feature type="transmembrane region" description="Helical" evidence="6">
    <location>
        <begin position="157"/>
        <end position="180"/>
    </location>
</feature>
<evidence type="ECO:0000256" key="4">
    <source>
        <dbReference type="ARBA" id="ARBA00022989"/>
    </source>
</evidence>
<proteinExistence type="predicted"/>
<feature type="transmembrane region" description="Helical" evidence="6">
    <location>
        <begin position="351"/>
        <end position="370"/>
    </location>
</feature>
<feature type="transmembrane region" description="Helical" evidence="6">
    <location>
        <begin position="124"/>
        <end position="145"/>
    </location>
</feature>
<organism evidence="8 9">
    <name type="scientific">Paraburkholderia caffeinitolerans</name>
    <dbReference type="NCBI Taxonomy" id="1723730"/>
    <lineage>
        <taxon>Bacteria</taxon>
        <taxon>Pseudomonadati</taxon>
        <taxon>Pseudomonadota</taxon>
        <taxon>Betaproteobacteria</taxon>
        <taxon>Burkholderiales</taxon>
        <taxon>Burkholderiaceae</taxon>
        <taxon>Paraburkholderia</taxon>
    </lineage>
</organism>
<protein>
    <submittedName>
        <fullName evidence="8">Tartrate transporter</fullName>
    </submittedName>
</protein>
<feature type="transmembrane region" description="Helical" evidence="6">
    <location>
        <begin position="258"/>
        <end position="280"/>
    </location>
</feature>
<dbReference type="GO" id="GO:0016020">
    <property type="term" value="C:membrane"/>
    <property type="evidence" value="ECO:0007669"/>
    <property type="project" value="UniProtKB-SubCell"/>
</dbReference>
<feature type="domain" description="Major facilitator superfamily (MFS) profile" evidence="7">
    <location>
        <begin position="33"/>
        <end position="440"/>
    </location>
</feature>
<dbReference type="InterPro" id="IPR020846">
    <property type="entry name" value="MFS_dom"/>
</dbReference>
<feature type="transmembrane region" description="Helical" evidence="6">
    <location>
        <begin position="327"/>
        <end position="345"/>
    </location>
</feature>
<dbReference type="Proteomes" id="UP000494119">
    <property type="component" value="Unassembled WGS sequence"/>
</dbReference>
<dbReference type="Pfam" id="PF07690">
    <property type="entry name" value="MFS_1"/>
    <property type="match status" value="1"/>
</dbReference>
<dbReference type="InterPro" id="IPR036259">
    <property type="entry name" value="MFS_trans_sf"/>
</dbReference>
<dbReference type="Gene3D" id="1.20.1250.20">
    <property type="entry name" value="MFS general substrate transporter like domains"/>
    <property type="match status" value="2"/>
</dbReference>
<feature type="transmembrane region" description="Helical" evidence="6">
    <location>
        <begin position="29"/>
        <end position="46"/>
    </location>
</feature>
<sequence>MSDSKLSSLAAGLRCVSSSENEARIFKKIALRIMPFLFLVYVLSYLDRVNIGYAKLQFGADLGFSDRVYGLGAGIFFIGYLCFEVPSNVMLNRFGARVTISRIMILWGALSTGMMFIHSSTSFYLMRFLLGVAEAGLVPGVILYLTYWFPADMRARMIAIFMAAIPVSGIIGAPLSGFVMRTFNGTHELRGWQWMFLLEGIPSVLVGIWAYFYLDNRPKDARWLSAEERSLVAIRVDAQVQVPHGMSNGIGAAVRSRVFWLLTFIYLFLIVGNAGFSFWLPQIVMDLGVTDLVTNGLVTAIPYLVAGIGMIAVGYSSDRRGECRWHYAMGSVAGALGLFVCAFFAHSLVVAVAGLALSYLGILSCFGVFWSSATSILKSEAAVVGIALINSISSVPSYISPFVLGIIRDATHHISGGLYLIALCLLIGGFLALRLPRMRV</sequence>
<accession>A0A6J5FP00</accession>
<feature type="transmembrane region" description="Helical" evidence="6">
    <location>
        <begin position="413"/>
        <end position="433"/>
    </location>
</feature>
<dbReference type="AlphaFoldDB" id="A0A6J5FP00"/>
<evidence type="ECO:0000256" key="2">
    <source>
        <dbReference type="ARBA" id="ARBA00022448"/>
    </source>
</evidence>
<dbReference type="PANTHER" id="PTHR43791">
    <property type="entry name" value="PERMEASE-RELATED"/>
    <property type="match status" value="1"/>
</dbReference>
<keyword evidence="5 6" id="KW-0472">Membrane</keyword>
<dbReference type="CDD" id="cd17319">
    <property type="entry name" value="MFS_ExuT_GudP_like"/>
    <property type="match status" value="1"/>
</dbReference>